<dbReference type="Pfam" id="PF01131">
    <property type="entry name" value="Topoisom_bac"/>
    <property type="match status" value="1"/>
</dbReference>
<dbReference type="Pfam" id="PF01751">
    <property type="entry name" value="Toprim"/>
    <property type="match status" value="1"/>
</dbReference>
<dbReference type="GO" id="GO:0003917">
    <property type="term" value="F:DNA topoisomerase type I (single strand cut, ATP-independent) activity"/>
    <property type="evidence" value="ECO:0007669"/>
    <property type="project" value="UniProtKB-EC"/>
</dbReference>
<sequence>MKVLNVAEKPSVAKAVATILSRNQGLRVREGRSRYNKLFEFNYSIRGQHCQMVVTSVIGHLMELEFEDRFRKWHSCDPAHLYHAPVRKFVPEDKLDIKRTLEEEARKCQWLVLWLDCDREGENIAFEVLEVCTQVNRHIDVWRARFSALIDREIHESVQNLVRPNQLFADAVDVRQEIDLRIGASFTRFQTMLLRDAFVLDFVANDRNLVLSYGPCQFPTLGFVVERYWEIQSHEPEEFWTINCSHKSDEGTSTFNWMRGHLFDYTCAVIIYEMCIQEPTATVTKVRHQEKLKYPPHPLNTIELEKRASRYFHMSSEHTMKVSSWD</sequence>
<dbReference type="GO" id="GO:0003677">
    <property type="term" value="F:DNA binding"/>
    <property type="evidence" value="ECO:0007669"/>
    <property type="project" value="UniProtKB-KW"/>
</dbReference>
<dbReference type="InterPro" id="IPR000380">
    <property type="entry name" value="Topo_IA"/>
</dbReference>
<dbReference type="Proteomes" id="UP000288805">
    <property type="component" value="Unassembled WGS sequence"/>
</dbReference>
<dbReference type="PROSITE" id="PS50880">
    <property type="entry name" value="TOPRIM"/>
    <property type="match status" value="1"/>
</dbReference>
<dbReference type="GO" id="GO:0006265">
    <property type="term" value="P:DNA topological change"/>
    <property type="evidence" value="ECO:0007669"/>
    <property type="project" value="InterPro"/>
</dbReference>
<protein>
    <recommendedName>
        <fullName evidence="5">DNA topoisomerase</fullName>
        <ecNumber evidence="5">5.6.2.1</ecNumber>
    </recommendedName>
</protein>
<comment type="caution">
    <text evidence="8">The sequence shown here is derived from an EMBL/GenBank/DDBJ whole genome shotgun (WGS) entry which is preliminary data.</text>
</comment>
<name>A0A438HQV2_VITVI</name>
<dbReference type="SMART" id="SM00493">
    <property type="entry name" value="TOPRIM"/>
    <property type="match status" value="1"/>
</dbReference>
<gene>
    <name evidence="8" type="primary">TOP3A_1</name>
    <name evidence="8" type="ORF">CK203_036085</name>
</gene>
<dbReference type="PANTHER" id="PTHR11390:SF21">
    <property type="entry name" value="DNA TOPOISOMERASE 3-ALPHA"/>
    <property type="match status" value="1"/>
</dbReference>
<dbReference type="InterPro" id="IPR013497">
    <property type="entry name" value="Topo_IA_cen"/>
</dbReference>
<proteinExistence type="inferred from homology"/>
<dbReference type="PANTHER" id="PTHR11390">
    <property type="entry name" value="PROKARYOTIC DNA TOPOISOMERASE"/>
    <property type="match status" value="1"/>
</dbReference>
<feature type="domain" description="Topo IA-type catalytic" evidence="7">
    <location>
        <begin position="165"/>
        <end position="326"/>
    </location>
</feature>
<dbReference type="CDD" id="cd03362">
    <property type="entry name" value="TOPRIM_TopoIA_TopoIII"/>
    <property type="match status" value="1"/>
</dbReference>
<evidence type="ECO:0000259" key="7">
    <source>
        <dbReference type="PROSITE" id="PS52039"/>
    </source>
</evidence>
<dbReference type="AlphaFoldDB" id="A0A438HQV2"/>
<keyword evidence="2 5" id="KW-0799">Topoisomerase</keyword>
<dbReference type="SUPFAM" id="SSF56712">
    <property type="entry name" value="Prokaryotic type I DNA topoisomerase"/>
    <property type="match status" value="1"/>
</dbReference>
<comment type="function">
    <text evidence="5">Introduces a single-strand break via transesterification at a target site in duplex DNA. Releases the supercoiling and torsional tension of DNA introduced during the DNA replication and transcription by transiently cleaving and rejoining one strand of the DNA duplex. The scissile phosphodiester is attacked by the catalytic tyrosine of the enzyme, resulting in the formation of a DNA-(5'-phosphotyrosyl)-enzyme intermediate and the expulsion of a 3'-OH DNA strand.</text>
</comment>
<dbReference type="InterPro" id="IPR006171">
    <property type="entry name" value="TOPRIM_dom"/>
</dbReference>
<evidence type="ECO:0000256" key="5">
    <source>
        <dbReference type="RuleBase" id="RU362092"/>
    </source>
</evidence>
<comment type="catalytic activity">
    <reaction evidence="5">
        <text>ATP-independent breakage of single-stranded DNA, followed by passage and rejoining.</text>
        <dbReference type="EC" id="5.6.2.1"/>
    </reaction>
</comment>
<evidence type="ECO:0000259" key="6">
    <source>
        <dbReference type="PROSITE" id="PS50880"/>
    </source>
</evidence>
<keyword evidence="4 5" id="KW-0413">Isomerase</keyword>
<feature type="domain" description="Toprim" evidence="6">
    <location>
        <begin position="2"/>
        <end position="147"/>
    </location>
</feature>
<dbReference type="EC" id="5.6.2.1" evidence="5"/>
<keyword evidence="3 5" id="KW-0238">DNA-binding</keyword>
<evidence type="ECO:0000313" key="9">
    <source>
        <dbReference type="Proteomes" id="UP000288805"/>
    </source>
</evidence>
<dbReference type="InterPro" id="IPR034144">
    <property type="entry name" value="TOPRIM_TopoIII"/>
</dbReference>
<evidence type="ECO:0000256" key="3">
    <source>
        <dbReference type="ARBA" id="ARBA00023125"/>
    </source>
</evidence>
<dbReference type="Gene3D" id="1.10.460.10">
    <property type="entry name" value="Topoisomerase I, domain 2"/>
    <property type="match status" value="1"/>
</dbReference>
<dbReference type="SMART" id="SM00436">
    <property type="entry name" value="TOP1Bc"/>
    <property type="match status" value="1"/>
</dbReference>
<organism evidence="8 9">
    <name type="scientific">Vitis vinifera</name>
    <name type="common">Grape</name>
    <dbReference type="NCBI Taxonomy" id="29760"/>
    <lineage>
        <taxon>Eukaryota</taxon>
        <taxon>Viridiplantae</taxon>
        <taxon>Streptophyta</taxon>
        <taxon>Embryophyta</taxon>
        <taxon>Tracheophyta</taxon>
        <taxon>Spermatophyta</taxon>
        <taxon>Magnoliopsida</taxon>
        <taxon>eudicotyledons</taxon>
        <taxon>Gunneridae</taxon>
        <taxon>Pentapetalae</taxon>
        <taxon>rosids</taxon>
        <taxon>Vitales</taxon>
        <taxon>Vitaceae</taxon>
        <taxon>Viteae</taxon>
        <taxon>Vitis</taxon>
    </lineage>
</organism>
<evidence type="ECO:0000313" key="8">
    <source>
        <dbReference type="EMBL" id="RVW86836.1"/>
    </source>
</evidence>
<evidence type="ECO:0000256" key="2">
    <source>
        <dbReference type="ARBA" id="ARBA00023029"/>
    </source>
</evidence>
<dbReference type="EMBL" id="QGNW01000189">
    <property type="protein sequence ID" value="RVW86836.1"/>
    <property type="molecule type" value="Genomic_DNA"/>
</dbReference>
<dbReference type="InterPro" id="IPR013824">
    <property type="entry name" value="Topo_IA_cen_sub1"/>
</dbReference>
<evidence type="ECO:0000256" key="1">
    <source>
        <dbReference type="ARBA" id="ARBA00009446"/>
    </source>
</evidence>
<dbReference type="PROSITE" id="PS52039">
    <property type="entry name" value="TOPO_IA_2"/>
    <property type="match status" value="1"/>
</dbReference>
<dbReference type="InterPro" id="IPR023405">
    <property type="entry name" value="Topo_IA_core_domain"/>
</dbReference>
<reference evidence="8 9" key="1">
    <citation type="journal article" date="2018" name="PLoS Genet.">
        <title>Population sequencing reveals clonal diversity and ancestral inbreeding in the grapevine cultivar Chardonnay.</title>
        <authorList>
            <person name="Roach M.J."/>
            <person name="Johnson D.L."/>
            <person name="Bohlmann J."/>
            <person name="van Vuuren H.J."/>
            <person name="Jones S.J."/>
            <person name="Pretorius I.S."/>
            <person name="Schmidt S.A."/>
            <person name="Borneman A.R."/>
        </authorList>
    </citation>
    <scope>NUCLEOTIDE SEQUENCE [LARGE SCALE GENOMIC DNA]</scope>
    <source>
        <strain evidence="9">cv. Chardonnay</strain>
        <tissue evidence="8">Leaf</tissue>
    </source>
</reference>
<accession>A0A438HQV2</accession>
<comment type="similarity">
    <text evidence="1 5">Belongs to the type IA topoisomerase family.</text>
</comment>
<dbReference type="InterPro" id="IPR003601">
    <property type="entry name" value="Topo_IA_2"/>
</dbReference>
<dbReference type="Gene3D" id="3.40.50.140">
    <property type="match status" value="1"/>
</dbReference>
<evidence type="ECO:0000256" key="4">
    <source>
        <dbReference type="ARBA" id="ARBA00023235"/>
    </source>
</evidence>
<dbReference type="FunFam" id="3.40.50.140:FF:000003">
    <property type="entry name" value="DNA topoisomerase"/>
    <property type="match status" value="1"/>
</dbReference>